<protein>
    <recommendedName>
        <fullName evidence="2">DUF4124 domain-containing protein</fullName>
    </recommendedName>
</protein>
<evidence type="ECO:0000256" key="1">
    <source>
        <dbReference type="SAM" id="SignalP"/>
    </source>
</evidence>
<dbReference type="EMBL" id="FLQY01000009">
    <property type="protein sequence ID" value="SBT03424.1"/>
    <property type="molecule type" value="Genomic_DNA"/>
</dbReference>
<feature type="signal peptide" evidence="1">
    <location>
        <begin position="1"/>
        <end position="21"/>
    </location>
</feature>
<dbReference type="AlphaFoldDB" id="A0A1A8XE02"/>
<gene>
    <name evidence="3" type="ORF">PROAA_1060009</name>
</gene>
<dbReference type="SUPFAM" id="SSF52833">
    <property type="entry name" value="Thioredoxin-like"/>
    <property type="match status" value="1"/>
</dbReference>
<dbReference type="RefSeq" id="WP_186409428.1">
    <property type="nucleotide sequence ID" value="NZ_FLQY01000009.1"/>
</dbReference>
<feature type="chain" id="PRO_5008381373" description="DUF4124 domain-containing protein" evidence="1">
    <location>
        <begin position="22"/>
        <end position="170"/>
    </location>
</feature>
<evidence type="ECO:0000313" key="4">
    <source>
        <dbReference type="Proteomes" id="UP000199600"/>
    </source>
</evidence>
<reference evidence="3 4" key="1">
    <citation type="submission" date="2016-06" db="EMBL/GenBank/DDBJ databases">
        <authorList>
            <person name="Kjaerup R.B."/>
            <person name="Dalgaard T.S."/>
            <person name="Juul-Madsen H.R."/>
        </authorList>
    </citation>
    <scope>NUCLEOTIDE SEQUENCE [LARGE SCALE GENOMIC DNA]</scope>
    <source>
        <strain evidence="3">2</strain>
    </source>
</reference>
<accession>A0A1A8XE02</accession>
<dbReference type="Gene3D" id="3.40.30.10">
    <property type="entry name" value="Glutaredoxin"/>
    <property type="match status" value="1"/>
</dbReference>
<dbReference type="Proteomes" id="UP000199600">
    <property type="component" value="Unassembled WGS sequence"/>
</dbReference>
<organism evidence="3 4">
    <name type="scientific">Candidatus Propionivibrio aalborgensis</name>
    <dbReference type="NCBI Taxonomy" id="1860101"/>
    <lineage>
        <taxon>Bacteria</taxon>
        <taxon>Pseudomonadati</taxon>
        <taxon>Pseudomonadota</taxon>
        <taxon>Betaproteobacteria</taxon>
        <taxon>Rhodocyclales</taxon>
        <taxon>Rhodocyclaceae</taxon>
        <taxon>Propionivibrio</taxon>
    </lineage>
</organism>
<feature type="domain" description="DUF4124" evidence="2">
    <location>
        <begin position="13"/>
        <end position="56"/>
    </location>
</feature>
<name>A0A1A8XE02_9RHOO</name>
<dbReference type="InterPro" id="IPR025392">
    <property type="entry name" value="DUF4124"/>
</dbReference>
<evidence type="ECO:0000313" key="3">
    <source>
        <dbReference type="EMBL" id="SBT03424.1"/>
    </source>
</evidence>
<sequence length="170" mass="18271">MPKRLLILVCVTLLSVSAASAQTTTYRWTDKTTGQVVYSDKPPPPGAIQVVKISGDGRADDQQLPYATRQAAERFPVTLYTAASCVNECKTARDLLNGRGIPFTEKMLNTQEEISALTKRLGSEAGVPSISVGQQNFKGFEPDAWNNLLDLAGYPKSAAYGAKPSGTFGQ</sequence>
<dbReference type="InterPro" id="IPR036249">
    <property type="entry name" value="Thioredoxin-like_sf"/>
</dbReference>
<keyword evidence="1" id="KW-0732">Signal</keyword>
<keyword evidence="4" id="KW-1185">Reference proteome</keyword>
<proteinExistence type="predicted"/>
<dbReference type="CDD" id="cd02976">
    <property type="entry name" value="NrdH"/>
    <property type="match status" value="1"/>
</dbReference>
<evidence type="ECO:0000259" key="2">
    <source>
        <dbReference type="Pfam" id="PF13511"/>
    </source>
</evidence>
<dbReference type="Pfam" id="PF13511">
    <property type="entry name" value="DUF4124"/>
    <property type="match status" value="1"/>
</dbReference>